<dbReference type="Proteomes" id="UP000221165">
    <property type="component" value="Unassembled WGS sequence"/>
</dbReference>
<sequence>MKISLRRGADFTLIALAALGLAVLFPLGVESSGARQGLAASPGAEATPEVRECGKEAGAVGENKLELTAKKGQSVQFKCATTYTLSPEDGASQNTYTKTYKVSGSGGCDTNTSINLTEVVSDGELTKSEGKVAKQGSAPVYTFLYNSPQTEKKILCYRCNPPTSGDGDTSLSPKAMALGSDAEGKTPCTVLITVPKDEATPVTT</sequence>
<evidence type="ECO:0000313" key="3">
    <source>
        <dbReference type="Proteomes" id="UP000221165"/>
    </source>
</evidence>
<keyword evidence="3" id="KW-1185">Reference proteome</keyword>
<dbReference type="InterPro" id="IPR036755">
    <property type="entry name" value="SRS_dom_sf"/>
</dbReference>
<dbReference type="AlphaFoldDB" id="A0A2C6J9Q3"/>
<dbReference type="GeneID" id="94434021"/>
<evidence type="ECO:0000313" key="2">
    <source>
        <dbReference type="EMBL" id="PHJ15481.1"/>
    </source>
</evidence>
<comment type="caution">
    <text evidence="2">The sequence shown here is derived from an EMBL/GenBank/DDBJ whole genome shotgun (WGS) entry which is preliminary data.</text>
</comment>
<dbReference type="GO" id="GO:0016020">
    <property type="term" value="C:membrane"/>
    <property type="evidence" value="ECO:0007669"/>
    <property type="project" value="InterPro"/>
</dbReference>
<protein>
    <submittedName>
        <fullName evidence="2">Sag-related sequence srs11</fullName>
    </submittedName>
</protein>
<reference evidence="2 3" key="1">
    <citation type="journal article" date="2017" name="Int. J. Parasitol.">
        <title>The genome of the protozoan parasite Cystoisospora suis and a reverse vaccinology approach to identify vaccine candidates.</title>
        <authorList>
            <person name="Palmieri N."/>
            <person name="Shrestha A."/>
            <person name="Ruttkowski B."/>
            <person name="Beck T."/>
            <person name="Vogl C."/>
            <person name="Tomley F."/>
            <person name="Blake D.P."/>
            <person name="Joachim A."/>
        </authorList>
    </citation>
    <scope>NUCLEOTIDE SEQUENCE [LARGE SCALE GENOMIC DNA]</scope>
    <source>
        <strain evidence="2 3">Wien I</strain>
    </source>
</reference>
<dbReference type="RefSeq" id="XP_067917214.1">
    <property type="nucleotide sequence ID" value="XM_068070810.1"/>
</dbReference>
<dbReference type="Pfam" id="PF04092">
    <property type="entry name" value="SAG"/>
    <property type="match status" value="1"/>
</dbReference>
<gene>
    <name evidence="2" type="ORF">CSUI_010708</name>
</gene>
<accession>A0A2C6J9Q3</accession>
<name>A0A2C6J9Q3_9APIC</name>
<organism evidence="2 3">
    <name type="scientific">Cystoisospora suis</name>
    <dbReference type="NCBI Taxonomy" id="483139"/>
    <lineage>
        <taxon>Eukaryota</taxon>
        <taxon>Sar</taxon>
        <taxon>Alveolata</taxon>
        <taxon>Apicomplexa</taxon>
        <taxon>Conoidasida</taxon>
        <taxon>Coccidia</taxon>
        <taxon>Eucoccidiorida</taxon>
        <taxon>Eimeriorina</taxon>
        <taxon>Sarcocystidae</taxon>
        <taxon>Cystoisospora</taxon>
    </lineage>
</organism>
<evidence type="ECO:0000259" key="1">
    <source>
        <dbReference type="Pfam" id="PF04092"/>
    </source>
</evidence>
<feature type="domain" description="SRS" evidence="1">
    <location>
        <begin position="53"/>
        <end position="194"/>
    </location>
</feature>
<dbReference type="OrthoDB" id="331526at2759"/>
<dbReference type="InterPro" id="IPR007226">
    <property type="entry name" value="SRS_dom"/>
</dbReference>
<proteinExistence type="predicted"/>
<dbReference type="VEuPathDB" id="ToxoDB:CSUI_010708"/>
<dbReference type="Gene3D" id="2.60.40.1320">
    <property type="entry name" value="SRS domain"/>
    <property type="match status" value="1"/>
</dbReference>
<feature type="non-terminal residue" evidence="2">
    <location>
        <position position="204"/>
    </location>
</feature>
<dbReference type="EMBL" id="MIGC01008035">
    <property type="protein sequence ID" value="PHJ15481.1"/>
    <property type="molecule type" value="Genomic_DNA"/>
</dbReference>